<organism evidence="1 2">
    <name type="scientific">Haemonchus contortus</name>
    <name type="common">Barber pole worm</name>
    <dbReference type="NCBI Taxonomy" id="6289"/>
    <lineage>
        <taxon>Eukaryota</taxon>
        <taxon>Metazoa</taxon>
        <taxon>Ecdysozoa</taxon>
        <taxon>Nematoda</taxon>
        <taxon>Chromadorea</taxon>
        <taxon>Rhabditida</taxon>
        <taxon>Rhabditina</taxon>
        <taxon>Rhabditomorpha</taxon>
        <taxon>Strongyloidea</taxon>
        <taxon>Trichostrongylidae</taxon>
        <taxon>Haemonchus</taxon>
    </lineage>
</organism>
<evidence type="ECO:0000313" key="1">
    <source>
        <dbReference type="Proteomes" id="UP000025227"/>
    </source>
</evidence>
<keyword evidence="1" id="KW-1185">Reference proteome</keyword>
<accession>A0A7I4YDR5</accession>
<protein>
    <submittedName>
        <fullName evidence="2">Uncharacterized protein</fullName>
    </submittedName>
</protein>
<dbReference type="WBParaSite" id="HCON_00078940-00001">
    <property type="protein sequence ID" value="HCON_00078940-00001"/>
    <property type="gene ID" value="HCON_00078940"/>
</dbReference>
<proteinExistence type="predicted"/>
<name>A0A7I4YDR5_HAECO</name>
<dbReference type="AlphaFoldDB" id="A0A7I4YDR5"/>
<evidence type="ECO:0000313" key="2">
    <source>
        <dbReference type="WBParaSite" id="HCON_00078940-00001"/>
    </source>
</evidence>
<sequence length="97" mass="10187">MKIPATCAEYVRSNGARNGAPVVPFGQLKGRPSARSSAGKGTVRCSMLELPRGNGLLPLCDDCTVPSSPSSSSQPPTLRRLLERIDVNAIDVTPVVP</sequence>
<reference evidence="2" key="1">
    <citation type="submission" date="2020-12" db="UniProtKB">
        <authorList>
            <consortium name="WormBaseParasite"/>
        </authorList>
    </citation>
    <scope>IDENTIFICATION</scope>
    <source>
        <strain evidence="2">MHco3</strain>
    </source>
</reference>
<dbReference type="Proteomes" id="UP000025227">
    <property type="component" value="Unplaced"/>
</dbReference>